<protein>
    <submittedName>
        <fullName evidence="1">Uncharacterized protein</fullName>
    </submittedName>
</protein>
<organism evidence="1 2">
    <name type="scientific">Parageobacillus thermantarcticus</name>
    <dbReference type="NCBI Taxonomy" id="186116"/>
    <lineage>
        <taxon>Bacteria</taxon>
        <taxon>Bacillati</taxon>
        <taxon>Bacillota</taxon>
        <taxon>Bacilli</taxon>
        <taxon>Bacillales</taxon>
        <taxon>Anoxybacillaceae</taxon>
        <taxon>Parageobacillus</taxon>
    </lineage>
</organism>
<evidence type="ECO:0000313" key="1">
    <source>
        <dbReference type="EMBL" id="SFA47223.1"/>
    </source>
</evidence>
<proteinExistence type="predicted"/>
<sequence length="87" mass="9965">MSIEPLEPKHIRMFHDMALKTFGGLSGEHEPNLIDSLGYKPGLLKKAAVYMHTLTTISILWMGTSGQHILLRHLFWSFKWICILRCG</sequence>
<accession>A0A1I0T6J1</accession>
<reference evidence="2" key="1">
    <citation type="submission" date="2016-10" db="EMBL/GenBank/DDBJ databases">
        <authorList>
            <person name="Varghese N."/>
            <person name="Submissions S."/>
        </authorList>
    </citation>
    <scope>NUCLEOTIDE SEQUENCE [LARGE SCALE GENOMIC DNA]</scope>
    <source>
        <strain evidence="2">M1</strain>
    </source>
</reference>
<dbReference type="STRING" id="186116.SAMN05192569_101418"/>
<evidence type="ECO:0000313" key="2">
    <source>
        <dbReference type="Proteomes" id="UP000198650"/>
    </source>
</evidence>
<dbReference type="EMBL" id="FOJS01000014">
    <property type="protein sequence ID" value="SFA47223.1"/>
    <property type="molecule type" value="Genomic_DNA"/>
</dbReference>
<dbReference type="Proteomes" id="UP000198650">
    <property type="component" value="Unassembled WGS sequence"/>
</dbReference>
<name>A0A1I0T6J1_9BACL</name>
<dbReference type="RefSeq" id="WP_244151135.1">
    <property type="nucleotide sequence ID" value="NZ_FOJS01000014.1"/>
</dbReference>
<keyword evidence="2" id="KW-1185">Reference proteome</keyword>
<dbReference type="AlphaFoldDB" id="A0A1I0T6J1"/>
<gene>
    <name evidence="1" type="ORF">SAMN05192569_101418</name>
</gene>